<accession>A0A5N6RJE4</accession>
<evidence type="ECO:0000256" key="1">
    <source>
        <dbReference type="SAM" id="MobiDB-lite"/>
    </source>
</evidence>
<dbReference type="AlphaFoldDB" id="A0A5N6RJE4"/>
<dbReference type="EMBL" id="CM017327">
    <property type="protein sequence ID" value="KAE8099642.1"/>
    <property type="molecule type" value="Genomic_DNA"/>
</dbReference>
<organism evidence="2 3">
    <name type="scientific">Carpinus fangiana</name>
    <dbReference type="NCBI Taxonomy" id="176857"/>
    <lineage>
        <taxon>Eukaryota</taxon>
        <taxon>Viridiplantae</taxon>
        <taxon>Streptophyta</taxon>
        <taxon>Embryophyta</taxon>
        <taxon>Tracheophyta</taxon>
        <taxon>Spermatophyta</taxon>
        <taxon>Magnoliopsida</taxon>
        <taxon>eudicotyledons</taxon>
        <taxon>Gunneridae</taxon>
        <taxon>Pentapetalae</taxon>
        <taxon>rosids</taxon>
        <taxon>fabids</taxon>
        <taxon>Fagales</taxon>
        <taxon>Betulaceae</taxon>
        <taxon>Carpinus</taxon>
    </lineage>
</organism>
<protein>
    <submittedName>
        <fullName evidence="2">Uncharacterized protein</fullName>
    </submittedName>
</protein>
<proteinExistence type="predicted"/>
<sequence>MPQPLFIGHSLGAATNHSFISTPNNPISSTTSQSLNPTTIHSFQSLQPACRQAHLSFTIFEHNGVSTSSKDDMDSVASIEFWQHPEPALSTKWVIVVVVEARLGMDEIMEREVGELEFDTEEDAAEDSSPMASLWKREAITEGDGKDERWRS</sequence>
<name>A0A5N6RJE4_9ROSI</name>
<feature type="compositionally biased region" description="Basic and acidic residues" evidence="1">
    <location>
        <begin position="135"/>
        <end position="152"/>
    </location>
</feature>
<feature type="compositionally biased region" description="Acidic residues" evidence="1">
    <location>
        <begin position="117"/>
        <end position="126"/>
    </location>
</feature>
<gene>
    <name evidence="2" type="ORF">FH972_017607</name>
</gene>
<evidence type="ECO:0000313" key="2">
    <source>
        <dbReference type="EMBL" id="KAE8099642.1"/>
    </source>
</evidence>
<feature type="region of interest" description="Disordered" evidence="1">
    <location>
        <begin position="117"/>
        <end position="152"/>
    </location>
</feature>
<evidence type="ECO:0000313" key="3">
    <source>
        <dbReference type="Proteomes" id="UP000327013"/>
    </source>
</evidence>
<keyword evidence="3" id="KW-1185">Reference proteome</keyword>
<reference evidence="2 3" key="1">
    <citation type="submission" date="2019-06" db="EMBL/GenBank/DDBJ databases">
        <title>A chromosomal-level reference genome of Carpinus fangiana (Coryloideae, Betulaceae).</title>
        <authorList>
            <person name="Yang X."/>
            <person name="Wang Z."/>
            <person name="Zhang L."/>
            <person name="Hao G."/>
            <person name="Liu J."/>
            <person name="Yang Y."/>
        </authorList>
    </citation>
    <scope>NUCLEOTIDE SEQUENCE [LARGE SCALE GENOMIC DNA]</scope>
    <source>
        <strain evidence="2">Cfa_2016G</strain>
        <tissue evidence="2">Leaf</tissue>
    </source>
</reference>
<dbReference type="Proteomes" id="UP000327013">
    <property type="component" value="Chromosome 7"/>
</dbReference>